<evidence type="ECO:0000256" key="9">
    <source>
        <dbReference type="ARBA" id="ARBA00023125"/>
    </source>
</evidence>
<dbReference type="InterPro" id="IPR050717">
    <property type="entry name" value="C2H2-ZF_Transcription_Reg"/>
</dbReference>
<sequence>YSCSTLYVELRKAGIALVTDRQKISALSCARGSDFLKMNSEVEKEPSGFEIFGEDDGFALPKFDGMEILTGHQGFPESGKTTPLKDIVPGYTENDNQTGGASDQIEVSVDGGTVRKRKNSRGHCQRQHLKSHEFNHTGQKPFACRICGKSFAQSSDLFRHKLMHTGEKPFACRICGRSFARSSHLSMHKLMHTGEKPFACRICGRSFARSSHLSSHTLIHTGEKPFACRICGKSFAQSSNISTHKLTYTGEKLFACRICGKSFARSDSLSSHKLIHAGEKPFACRICGKAFADRSALARHKLIHTGERQFSCSPSTIRATSGVTNSSTKKRSASIARFMEMDFEASRNFTITESSTLKGFIPLSVCGKAFNHQSNLRRHEFIHKKEKRFHCSVYGDGFRSKSELHYHGKQHSEGIHSACALCDQPIQIVEDLEKHLKWHIESGYWQLSLQEISRKYTTFVTPREHFQFRCLPFGIANASEKFQAEVLENIPEFRCLPFGIANASENFQAEVLENIPEAMNHQGDVFIATIGDSEEHWMEVT</sequence>
<dbReference type="InterPro" id="IPR043502">
    <property type="entry name" value="DNA/RNA_pol_sf"/>
</dbReference>
<evidence type="ECO:0000256" key="10">
    <source>
        <dbReference type="ARBA" id="ARBA00023163"/>
    </source>
</evidence>
<dbReference type="SUPFAM" id="SSF57667">
    <property type="entry name" value="beta-beta-alpha zinc fingers"/>
    <property type="match status" value="5"/>
</dbReference>
<dbReference type="PANTHER" id="PTHR14196:SF12">
    <property type="entry name" value="ZINC FINGER PROTEIN 208-LIKE"/>
    <property type="match status" value="1"/>
</dbReference>
<name>A0A7R8WQH3_9CRUS</name>
<dbReference type="InterPro" id="IPR036236">
    <property type="entry name" value="Znf_C2H2_sf"/>
</dbReference>
<dbReference type="InterPro" id="IPR043128">
    <property type="entry name" value="Rev_trsase/Diguanyl_cyclase"/>
</dbReference>
<dbReference type="GO" id="GO:0008270">
    <property type="term" value="F:zinc ion binding"/>
    <property type="evidence" value="ECO:0007669"/>
    <property type="project" value="UniProtKB-KW"/>
</dbReference>
<comment type="subcellular location">
    <subcellularLocation>
        <location evidence="2">Nucleus</location>
    </subcellularLocation>
</comment>
<evidence type="ECO:0000256" key="2">
    <source>
        <dbReference type="ARBA" id="ARBA00004123"/>
    </source>
</evidence>
<dbReference type="PANTHER" id="PTHR14196">
    <property type="entry name" value="ODD-SKIPPED - RELATED"/>
    <property type="match status" value="1"/>
</dbReference>
<dbReference type="GO" id="GO:0048619">
    <property type="term" value="P:embryonic hindgut morphogenesis"/>
    <property type="evidence" value="ECO:0007669"/>
    <property type="project" value="TreeGrafter"/>
</dbReference>
<evidence type="ECO:0000256" key="1">
    <source>
        <dbReference type="ARBA" id="ARBA00003767"/>
    </source>
</evidence>
<keyword evidence="11" id="KW-0539">Nucleus</keyword>
<dbReference type="PROSITE" id="PS00028">
    <property type="entry name" value="ZINC_FINGER_C2H2_1"/>
    <property type="match status" value="5"/>
</dbReference>
<dbReference type="Gene3D" id="3.30.160.60">
    <property type="entry name" value="Classic Zinc Finger"/>
    <property type="match status" value="7"/>
</dbReference>
<dbReference type="AlphaFoldDB" id="A0A7R8WQH3"/>
<gene>
    <name evidence="12" type="ORF">CTOB1V02_LOCUS11037</name>
</gene>
<proteinExistence type="inferred from homology"/>
<keyword evidence="5" id="KW-0677">Repeat</keyword>
<dbReference type="Pfam" id="PF00096">
    <property type="entry name" value="zf-C2H2"/>
    <property type="match status" value="7"/>
</dbReference>
<dbReference type="FunFam" id="3.30.160.60:FF:002343">
    <property type="entry name" value="Zinc finger protein 33A"/>
    <property type="match status" value="1"/>
</dbReference>
<keyword evidence="8" id="KW-0805">Transcription regulation</keyword>
<keyword evidence="7" id="KW-0862">Zinc</keyword>
<evidence type="ECO:0000256" key="8">
    <source>
        <dbReference type="ARBA" id="ARBA00023015"/>
    </source>
</evidence>
<evidence type="ECO:0000256" key="11">
    <source>
        <dbReference type="ARBA" id="ARBA00023242"/>
    </source>
</evidence>
<keyword evidence="9" id="KW-0238">DNA-binding</keyword>
<protein>
    <submittedName>
        <fullName evidence="12">Uncharacterized protein</fullName>
    </submittedName>
</protein>
<evidence type="ECO:0000256" key="6">
    <source>
        <dbReference type="ARBA" id="ARBA00022771"/>
    </source>
</evidence>
<dbReference type="GO" id="GO:0000977">
    <property type="term" value="F:RNA polymerase II transcription regulatory region sequence-specific DNA binding"/>
    <property type="evidence" value="ECO:0007669"/>
    <property type="project" value="TreeGrafter"/>
</dbReference>
<comment type="similarity">
    <text evidence="3">Belongs to the krueppel C2H2-type zinc-finger protein family.</text>
</comment>
<dbReference type="Gene3D" id="3.10.10.10">
    <property type="entry name" value="HIV Type 1 Reverse Transcriptase, subunit A, domain 1"/>
    <property type="match status" value="1"/>
</dbReference>
<accession>A0A7R8WQH3</accession>
<evidence type="ECO:0000256" key="4">
    <source>
        <dbReference type="ARBA" id="ARBA00022723"/>
    </source>
</evidence>
<evidence type="ECO:0000256" key="7">
    <source>
        <dbReference type="ARBA" id="ARBA00022833"/>
    </source>
</evidence>
<dbReference type="SUPFAM" id="SSF56672">
    <property type="entry name" value="DNA/RNA polymerases"/>
    <property type="match status" value="1"/>
</dbReference>
<dbReference type="InterPro" id="IPR013087">
    <property type="entry name" value="Znf_C2H2_type"/>
</dbReference>
<feature type="non-terminal residue" evidence="12">
    <location>
        <position position="541"/>
    </location>
</feature>
<evidence type="ECO:0000256" key="5">
    <source>
        <dbReference type="ARBA" id="ARBA00022737"/>
    </source>
</evidence>
<dbReference type="FunFam" id="3.30.160.60:FF:000931">
    <property type="entry name" value="zinc finger protein 697"/>
    <property type="match status" value="1"/>
</dbReference>
<comment type="function">
    <text evidence="1">May be involved in transcriptional regulation.</text>
</comment>
<dbReference type="FunFam" id="3.30.160.60:FF:001134">
    <property type="entry name" value="Zinc finger protein 70"/>
    <property type="match status" value="3"/>
</dbReference>
<evidence type="ECO:0000256" key="3">
    <source>
        <dbReference type="ARBA" id="ARBA00006991"/>
    </source>
</evidence>
<dbReference type="EMBL" id="OB665845">
    <property type="protein sequence ID" value="CAD7233214.1"/>
    <property type="molecule type" value="Genomic_DNA"/>
</dbReference>
<dbReference type="FunFam" id="3.30.160.60:FF:000557">
    <property type="entry name" value="zinc finger and SCAN domain-containing protein 29"/>
    <property type="match status" value="1"/>
</dbReference>
<keyword evidence="4" id="KW-0479">Metal-binding</keyword>
<dbReference type="GO" id="GO:0005634">
    <property type="term" value="C:nucleus"/>
    <property type="evidence" value="ECO:0007669"/>
    <property type="project" value="UniProtKB-SubCell"/>
</dbReference>
<dbReference type="OrthoDB" id="2194544at2759"/>
<dbReference type="GO" id="GO:0000981">
    <property type="term" value="F:DNA-binding transcription factor activity, RNA polymerase II-specific"/>
    <property type="evidence" value="ECO:0007669"/>
    <property type="project" value="TreeGrafter"/>
</dbReference>
<dbReference type="GO" id="GO:0009880">
    <property type="term" value="P:embryonic pattern specification"/>
    <property type="evidence" value="ECO:0007669"/>
    <property type="project" value="TreeGrafter"/>
</dbReference>
<keyword evidence="10" id="KW-0804">Transcription</keyword>
<reference evidence="12" key="1">
    <citation type="submission" date="2020-11" db="EMBL/GenBank/DDBJ databases">
        <authorList>
            <person name="Tran Van P."/>
        </authorList>
    </citation>
    <scope>NUCLEOTIDE SEQUENCE</scope>
</reference>
<keyword evidence="6" id="KW-0863">Zinc-finger</keyword>
<dbReference type="SMART" id="SM00355">
    <property type="entry name" value="ZnF_C2H2"/>
    <property type="match status" value="9"/>
</dbReference>
<dbReference type="Gene3D" id="3.30.70.270">
    <property type="match status" value="1"/>
</dbReference>
<organism evidence="12">
    <name type="scientific">Cyprideis torosa</name>
    <dbReference type="NCBI Taxonomy" id="163714"/>
    <lineage>
        <taxon>Eukaryota</taxon>
        <taxon>Metazoa</taxon>
        <taxon>Ecdysozoa</taxon>
        <taxon>Arthropoda</taxon>
        <taxon>Crustacea</taxon>
        <taxon>Oligostraca</taxon>
        <taxon>Ostracoda</taxon>
        <taxon>Podocopa</taxon>
        <taxon>Podocopida</taxon>
        <taxon>Cytherocopina</taxon>
        <taxon>Cytheroidea</taxon>
        <taxon>Cytherideidae</taxon>
        <taxon>Cyprideis</taxon>
    </lineage>
</organism>
<evidence type="ECO:0000313" key="12">
    <source>
        <dbReference type="EMBL" id="CAD7233214.1"/>
    </source>
</evidence>
<feature type="non-terminal residue" evidence="12">
    <location>
        <position position="1"/>
    </location>
</feature>
<dbReference type="PROSITE" id="PS50157">
    <property type="entry name" value="ZINC_FINGER_C2H2_2"/>
    <property type="match status" value="7"/>
</dbReference>
<dbReference type="GO" id="GO:0071897">
    <property type="term" value="P:DNA biosynthetic process"/>
    <property type="evidence" value="ECO:0007669"/>
    <property type="project" value="UniProtKB-ARBA"/>
</dbReference>